<dbReference type="Pfam" id="PF00535">
    <property type="entry name" value="Glycos_transf_2"/>
    <property type="match status" value="1"/>
</dbReference>
<dbReference type="AlphaFoldDB" id="A0A7L5EET3"/>
<dbReference type="RefSeq" id="WP_034532387.1">
    <property type="nucleotide sequence ID" value="NZ_CP051672.1"/>
</dbReference>
<evidence type="ECO:0000313" key="5">
    <source>
        <dbReference type="Proteomes" id="UP000501982"/>
    </source>
</evidence>
<gene>
    <name evidence="4" type="ORF">HHO38_09690</name>
</gene>
<proteinExistence type="predicted"/>
<dbReference type="InterPro" id="IPR029044">
    <property type="entry name" value="Nucleotide-diphossugar_trans"/>
</dbReference>
<dbReference type="SUPFAM" id="SSF53448">
    <property type="entry name" value="Nucleotide-diphospho-sugar transferases"/>
    <property type="match status" value="1"/>
</dbReference>
<name>A0A7L5EET3_PARDI</name>
<dbReference type="GO" id="GO:0016758">
    <property type="term" value="F:hexosyltransferase activity"/>
    <property type="evidence" value="ECO:0007669"/>
    <property type="project" value="UniProtKB-ARBA"/>
</dbReference>
<keyword evidence="2 4" id="KW-0808">Transferase</keyword>
<dbReference type="PANTHER" id="PTHR22916">
    <property type="entry name" value="GLYCOSYLTRANSFERASE"/>
    <property type="match status" value="1"/>
</dbReference>
<protein>
    <submittedName>
        <fullName evidence="4">Glycosyltransferase</fullName>
    </submittedName>
</protein>
<dbReference type="Proteomes" id="UP000501982">
    <property type="component" value="Chromosome"/>
</dbReference>
<dbReference type="PANTHER" id="PTHR22916:SF51">
    <property type="entry name" value="GLYCOSYLTRANSFERASE EPSH-RELATED"/>
    <property type="match status" value="1"/>
</dbReference>
<evidence type="ECO:0000256" key="1">
    <source>
        <dbReference type="ARBA" id="ARBA00022676"/>
    </source>
</evidence>
<evidence type="ECO:0000313" key="4">
    <source>
        <dbReference type="EMBL" id="QJE28590.1"/>
    </source>
</evidence>
<dbReference type="EMBL" id="CP051672">
    <property type="protein sequence ID" value="QJE28590.1"/>
    <property type="molecule type" value="Genomic_DNA"/>
</dbReference>
<keyword evidence="1" id="KW-0328">Glycosyltransferase</keyword>
<organism evidence="4 5">
    <name type="scientific">Parabacteroides distasonis</name>
    <dbReference type="NCBI Taxonomy" id="823"/>
    <lineage>
        <taxon>Bacteria</taxon>
        <taxon>Pseudomonadati</taxon>
        <taxon>Bacteroidota</taxon>
        <taxon>Bacteroidia</taxon>
        <taxon>Bacteroidales</taxon>
        <taxon>Tannerellaceae</taxon>
        <taxon>Parabacteroides</taxon>
    </lineage>
</organism>
<sequence>MQLSIIIPVFNVKNYIRKCLESVLSITDLSYEVILVQDVYADDSLEDISDLLDNSFVCICNQKNAGLSAARNAGSLLAKGEYIYFMDSDDYIDSIVFSDFFICYYPLNPDILIGTFKFVDEKGEGLEQQNNQLIFTAQGIFKGQDYLLRYLSFPMVWLYIYKRTFWLENQLEFKEGIYFEDNEFTPRALYLAQKVCVTDIPFYYYRIRLGSLARQEFGDKKMNDSLLVANSLLDFSDCKVKEKIMKSFFIKKALSVFFGPLGFFLQNHFANEEQKRDINLMLRRISLLTKLPFRFRLMLLLHRMSLWSMLYVVKKRYNYKYFHS</sequence>
<evidence type="ECO:0000256" key="2">
    <source>
        <dbReference type="ARBA" id="ARBA00022679"/>
    </source>
</evidence>
<dbReference type="InterPro" id="IPR001173">
    <property type="entry name" value="Glyco_trans_2-like"/>
</dbReference>
<dbReference type="Gene3D" id="3.90.550.10">
    <property type="entry name" value="Spore Coat Polysaccharide Biosynthesis Protein SpsA, Chain A"/>
    <property type="match status" value="1"/>
</dbReference>
<reference evidence="4 5" key="1">
    <citation type="submission" date="2020-04" db="EMBL/GenBank/DDBJ databases">
        <title>Complete Genomes and Methylome analysis of CBBP consortium that reverse antibiotic-induced susceptibility to vancomycin-resistant Enterococcus faecium infection.</title>
        <authorList>
            <person name="Fomenkov A."/>
            <person name="Zhang Z."/>
            <person name="Pamer E."/>
            <person name="Roberts R.J."/>
        </authorList>
    </citation>
    <scope>NUCLEOTIDE SEQUENCE [LARGE SCALE GENOMIC DNA]</scope>
    <source>
        <strain evidence="5">CBBP</strain>
    </source>
</reference>
<dbReference type="CDD" id="cd00761">
    <property type="entry name" value="Glyco_tranf_GTA_type"/>
    <property type="match status" value="1"/>
</dbReference>
<evidence type="ECO:0000259" key="3">
    <source>
        <dbReference type="Pfam" id="PF00535"/>
    </source>
</evidence>
<feature type="domain" description="Glycosyltransferase 2-like" evidence="3">
    <location>
        <begin position="4"/>
        <end position="119"/>
    </location>
</feature>
<accession>A0A7L5EET3</accession>